<dbReference type="Proteomes" id="UP000324831">
    <property type="component" value="Unassembled WGS sequence"/>
</dbReference>
<reference evidence="1 2" key="1">
    <citation type="submission" date="2019-01" db="EMBL/GenBank/DDBJ databases">
        <title>Draft genome sequences of Candidatus Mycoplasma haemohominis SWG34-3 identified from a patient with pyrexia, anemia and liver dysfunction.</title>
        <authorList>
            <person name="Sekizuka T."/>
            <person name="Hattori N."/>
            <person name="Katano H."/>
            <person name="Takuma T."/>
            <person name="Ito T."/>
            <person name="Arai N."/>
            <person name="Yanai R."/>
            <person name="Ishii S."/>
            <person name="Miura Y."/>
            <person name="Tokunaga T."/>
            <person name="Watanabe H."/>
            <person name="Nomura N."/>
            <person name="Eguchi J."/>
            <person name="Arai T."/>
            <person name="Hasegawa H."/>
            <person name="Nakamaki T."/>
            <person name="Wakita T."/>
            <person name="Niki Y."/>
            <person name="Kuroda M."/>
        </authorList>
    </citation>
    <scope>NUCLEOTIDE SEQUENCE [LARGE SCALE GENOMIC DNA]</scope>
    <source>
        <strain evidence="1">SWG34-3</strain>
    </source>
</reference>
<proteinExistence type="predicted"/>
<evidence type="ECO:0000313" key="1">
    <source>
        <dbReference type="EMBL" id="GCE63085.1"/>
    </source>
</evidence>
<dbReference type="RefSeq" id="WP_216082680.1">
    <property type="nucleotide sequence ID" value="NZ_CACTIB010000004.1"/>
</dbReference>
<dbReference type="AlphaFoldDB" id="A0A478FSN8"/>
<dbReference type="EMBL" id="BIMN01000001">
    <property type="protein sequence ID" value="GCE63085.1"/>
    <property type="molecule type" value="Genomic_DNA"/>
</dbReference>
<comment type="caution">
    <text evidence="1">The sequence shown here is derived from an EMBL/GenBank/DDBJ whole genome shotgun (WGS) entry which is preliminary data.</text>
</comment>
<evidence type="ECO:0000313" key="2">
    <source>
        <dbReference type="Proteomes" id="UP000324831"/>
    </source>
</evidence>
<protein>
    <submittedName>
        <fullName evidence="1">Uncharacterized protein</fullName>
    </submittedName>
</protein>
<name>A0A478FSN8_9MOLU</name>
<sequence>MTPQAAVGTGLGGLAAAGAGGTAVAYAAGAFNKVDEETTYANFGEYAKKIGLTYIGNIGDEEANSIKKLLDEDKTGNANGYRDKLKSRWDSIVETSLNGKDNVTVTKPTNVKDKLVTGDELSESENISKFTKAWCELKKDKSPSEGQQWTENTLKADEDWKTFKEVCVFSGSNTAVQS</sequence>
<organism evidence="1 2">
    <name type="scientific">Candidatus Mycoplasma haematohominis</name>
    <dbReference type="NCBI Taxonomy" id="1494318"/>
    <lineage>
        <taxon>Bacteria</taxon>
        <taxon>Bacillati</taxon>
        <taxon>Mycoplasmatota</taxon>
        <taxon>Mollicutes</taxon>
        <taxon>Mycoplasmataceae</taxon>
        <taxon>Mycoplasma</taxon>
    </lineage>
</organism>
<accession>A0A478FSN8</accession>
<gene>
    <name evidence="1" type="ORF">MHSWG343_00630</name>
</gene>